<evidence type="ECO:0000313" key="2">
    <source>
        <dbReference type="EMBL" id="ODV78871.1"/>
    </source>
</evidence>
<dbReference type="GeneID" id="30981758"/>
<gene>
    <name evidence="2" type="ORF">CANTADRAFT_26009</name>
</gene>
<organism evidence="2 3">
    <name type="scientific">Suhomyces tanzawaensis NRRL Y-17324</name>
    <dbReference type="NCBI Taxonomy" id="984487"/>
    <lineage>
        <taxon>Eukaryota</taxon>
        <taxon>Fungi</taxon>
        <taxon>Dikarya</taxon>
        <taxon>Ascomycota</taxon>
        <taxon>Saccharomycotina</taxon>
        <taxon>Pichiomycetes</taxon>
        <taxon>Debaryomycetaceae</taxon>
        <taxon>Suhomyces</taxon>
    </lineage>
</organism>
<reference evidence="3" key="1">
    <citation type="submission" date="2016-05" db="EMBL/GenBank/DDBJ databases">
        <title>Comparative genomics of biotechnologically important yeasts.</title>
        <authorList>
            <consortium name="DOE Joint Genome Institute"/>
            <person name="Riley R."/>
            <person name="Haridas S."/>
            <person name="Wolfe K.H."/>
            <person name="Lopes M.R."/>
            <person name="Hittinger C.T."/>
            <person name="Goker M."/>
            <person name="Salamov A."/>
            <person name="Wisecaver J."/>
            <person name="Long T.M."/>
            <person name="Aerts A.L."/>
            <person name="Barry K."/>
            <person name="Choi C."/>
            <person name="Clum A."/>
            <person name="Coughlan A.Y."/>
            <person name="Deshpande S."/>
            <person name="Douglass A.P."/>
            <person name="Hanson S.J."/>
            <person name="Klenk H.-P."/>
            <person name="Labutti K."/>
            <person name="Lapidus A."/>
            <person name="Lindquist E."/>
            <person name="Lipzen A."/>
            <person name="Meier-Kolthoff J.P."/>
            <person name="Ohm R.A."/>
            <person name="Otillar R.P."/>
            <person name="Pangilinan J."/>
            <person name="Peng Y."/>
            <person name="Rokas A."/>
            <person name="Rosa C.A."/>
            <person name="Scheuner C."/>
            <person name="Sibirny A.A."/>
            <person name="Slot J.C."/>
            <person name="Stielow J.B."/>
            <person name="Sun H."/>
            <person name="Kurtzman C.P."/>
            <person name="Blackwell M."/>
            <person name="Grigoriev I.V."/>
            <person name="Jeffries T.W."/>
        </authorList>
    </citation>
    <scope>NUCLEOTIDE SEQUENCE [LARGE SCALE GENOMIC DNA]</scope>
    <source>
        <strain evidence="3">NRRL Y-17324</strain>
    </source>
</reference>
<protein>
    <submittedName>
        <fullName evidence="2">Uncharacterized protein</fullName>
    </submittedName>
</protein>
<dbReference type="EMBL" id="KV453912">
    <property type="protein sequence ID" value="ODV78871.1"/>
    <property type="molecule type" value="Genomic_DNA"/>
</dbReference>
<proteinExistence type="predicted"/>
<keyword evidence="3" id="KW-1185">Reference proteome</keyword>
<accession>A0A1E4SH84</accession>
<evidence type="ECO:0000256" key="1">
    <source>
        <dbReference type="SAM" id="MobiDB-lite"/>
    </source>
</evidence>
<dbReference type="Proteomes" id="UP000094285">
    <property type="component" value="Unassembled WGS sequence"/>
</dbReference>
<evidence type="ECO:0000313" key="3">
    <source>
        <dbReference type="Proteomes" id="UP000094285"/>
    </source>
</evidence>
<dbReference type="RefSeq" id="XP_020063993.1">
    <property type="nucleotide sequence ID" value="XM_020207621.1"/>
</dbReference>
<feature type="region of interest" description="Disordered" evidence="1">
    <location>
        <begin position="1"/>
        <end position="23"/>
    </location>
</feature>
<name>A0A1E4SH84_9ASCO</name>
<dbReference type="AlphaFoldDB" id="A0A1E4SH84"/>
<sequence length="337" mass="37727">MVRHGKLARAGGGDCEISGSEGTSRMRIARNGAGTLKEWAKGASASESQSRYRWEPAPREKLTYSRPNINFSFPLHQFDLHTESYPMSPNPQSPANDTRVIQTDTDDQLLLLFEEKGPLYILPSLLSGLFLESLARPDEQKSVLLTLAYGETYTRALELFLLLELLVIYGLGREHPENNEVIDSFANTFGWTTAPVFATFKGENSDQRPGRRLVDMRKWFCGCDEYYTGYVVPRNSEKERSVEPTENFAANDITTGIHPSDFSQDVDEVDESRYLESEHNFGGNDHLFVSNDVVAKIQQASSIGEATPLCAHILAVLIVTYNRCIVPGVRYASTPFE</sequence>